<dbReference type="EMBL" id="JAWWNJ010000037">
    <property type="protein sequence ID" value="KAK7022588.1"/>
    <property type="molecule type" value="Genomic_DNA"/>
</dbReference>
<protein>
    <submittedName>
        <fullName evidence="2">Uncharacterized protein</fullName>
    </submittedName>
</protein>
<feature type="signal peptide" evidence="1">
    <location>
        <begin position="1"/>
        <end position="33"/>
    </location>
</feature>
<feature type="chain" id="PRO_5043463178" evidence="1">
    <location>
        <begin position="34"/>
        <end position="81"/>
    </location>
</feature>
<accession>A0AAW0B8Z4</accession>
<comment type="caution">
    <text evidence="2">The sequence shown here is derived from an EMBL/GenBank/DDBJ whole genome shotgun (WGS) entry which is preliminary data.</text>
</comment>
<dbReference type="Proteomes" id="UP001362999">
    <property type="component" value="Unassembled WGS sequence"/>
</dbReference>
<evidence type="ECO:0000256" key="1">
    <source>
        <dbReference type="SAM" id="SignalP"/>
    </source>
</evidence>
<keyword evidence="3" id="KW-1185">Reference proteome</keyword>
<organism evidence="2 3">
    <name type="scientific">Favolaschia claudopus</name>
    <dbReference type="NCBI Taxonomy" id="2862362"/>
    <lineage>
        <taxon>Eukaryota</taxon>
        <taxon>Fungi</taxon>
        <taxon>Dikarya</taxon>
        <taxon>Basidiomycota</taxon>
        <taxon>Agaricomycotina</taxon>
        <taxon>Agaricomycetes</taxon>
        <taxon>Agaricomycetidae</taxon>
        <taxon>Agaricales</taxon>
        <taxon>Marasmiineae</taxon>
        <taxon>Mycenaceae</taxon>
        <taxon>Favolaschia</taxon>
    </lineage>
</organism>
<dbReference type="AlphaFoldDB" id="A0AAW0B8Z4"/>
<reference evidence="2 3" key="1">
    <citation type="journal article" date="2024" name="J Genomics">
        <title>Draft genome sequencing and assembly of Favolaschia claudopus CIRM-BRFM 2984 isolated from oak limbs.</title>
        <authorList>
            <person name="Navarro D."/>
            <person name="Drula E."/>
            <person name="Chaduli D."/>
            <person name="Cazenave R."/>
            <person name="Ahrendt S."/>
            <person name="Wang J."/>
            <person name="Lipzen A."/>
            <person name="Daum C."/>
            <person name="Barry K."/>
            <person name="Grigoriev I.V."/>
            <person name="Favel A."/>
            <person name="Rosso M.N."/>
            <person name="Martin F."/>
        </authorList>
    </citation>
    <scope>NUCLEOTIDE SEQUENCE [LARGE SCALE GENOMIC DNA]</scope>
    <source>
        <strain evidence="2 3">CIRM-BRFM 2984</strain>
    </source>
</reference>
<keyword evidence="1" id="KW-0732">Signal</keyword>
<gene>
    <name evidence="2" type="ORF">R3P38DRAFT_2961512</name>
</gene>
<sequence>MGRGKHPPVGGTQRSMRTLMWTLLLLLLPQVHQVRRLNNPRLLTRHRMNEVRVDMIQGEFALPFHASGHSIVEGCWGSFRC</sequence>
<proteinExistence type="predicted"/>
<evidence type="ECO:0000313" key="2">
    <source>
        <dbReference type="EMBL" id="KAK7022588.1"/>
    </source>
</evidence>
<name>A0AAW0B8Z4_9AGAR</name>
<evidence type="ECO:0000313" key="3">
    <source>
        <dbReference type="Proteomes" id="UP001362999"/>
    </source>
</evidence>